<feature type="compositionally biased region" description="Polar residues" evidence="2">
    <location>
        <begin position="12"/>
        <end position="22"/>
    </location>
</feature>
<comment type="similarity">
    <text evidence="1">Belongs to the bactofilin family.</text>
</comment>
<protein>
    <submittedName>
        <fullName evidence="3">Polymer-forming protein</fullName>
    </submittedName>
</protein>
<feature type="region of interest" description="Disordered" evidence="2">
    <location>
        <begin position="1"/>
        <end position="22"/>
    </location>
</feature>
<dbReference type="EMBL" id="FXTO01000015">
    <property type="protein sequence ID" value="SMO80407.1"/>
    <property type="molecule type" value="Genomic_DNA"/>
</dbReference>
<dbReference type="Pfam" id="PF04519">
    <property type="entry name" value="Bactofilin"/>
    <property type="match status" value="1"/>
</dbReference>
<keyword evidence="4" id="KW-1185">Reference proteome</keyword>
<evidence type="ECO:0000256" key="1">
    <source>
        <dbReference type="ARBA" id="ARBA00044755"/>
    </source>
</evidence>
<evidence type="ECO:0000256" key="2">
    <source>
        <dbReference type="SAM" id="MobiDB-lite"/>
    </source>
</evidence>
<organism evidence="3 4">
    <name type="scientific">Thalassovita litoralis</name>
    <dbReference type="NCBI Taxonomy" id="1010611"/>
    <lineage>
        <taxon>Bacteria</taxon>
        <taxon>Pseudomonadati</taxon>
        <taxon>Pseudomonadota</taxon>
        <taxon>Alphaproteobacteria</taxon>
        <taxon>Rhodobacterales</taxon>
        <taxon>Roseobacteraceae</taxon>
        <taxon>Thalassovita</taxon>
    </lineage>
</organism>
<dbReference type="OrthoDB" id="7872866at2"/>
<dbReference type="InterPro" id="IPR007607">
    <property type="entry name" value="BacA/B"/>
</dbReference>
<evidence type="ECO:0000313" key="3">
    <source>
        <dbReference type="EMBL" id="SMO80407.1"/>
    </source>
</evidence>
<proteinExistence type="inferred from homology"/>
<dbReference type="AlphaFoldDB" id="A0A521E904"/>
<evidence type="ECO:0000313" key="4">
    <source>
        <dbReference type="Proteomes" id="UP000316030"/>
    </source>
</evidence>
<dbReference type="PANTHER" id="PTHR35024">
    <property type="entry name" value="HYPOTHETICAL CYTOSOLIC PROTEIN"/>
    <property type="match status" value="1"/>
</dbReference>
<name>A0A521E904_9RHOB</name>
<reference evidence="3 4" key="1">
    <citation type="submission" date="2017-05" db="EMBL/GenBank/DDBJ databases">
        <authorList>
            <person name="Varghese N."/>
            <person name="Submissions S."/>
        </authorList>
    </citation>
    <scope>NUCLEOTIDE SEQUENCE [LARGE SCALE GENOMIC DNA]</scope>
    <source>
        <strain evidence="3 4">DSM 29506</strain>
    </source>
</reference>
<gene>
    <name evidence="3" type="ORF">SAMN06265173_11516</name>
</gene>
<sequence>MFSKSDKGTQMGRPQNTTQQSVNVVARRRSVIQDDITISGDLVADGILEFGGVITGDVTADTLVLSKNGVINGNIRARNVTIEGVQSGGTITGEAVSLKVTARVAADITCRNLEIESGAQVEGYLRVQGAR</sequence>
<accession>A0A521E904</accession>
<dbReference type="PANTHER" id="PTHR35024:SF4">
    <property type="entry name" value="POLYMER-FORMING CYTOSKELETAL PROTEIN"/>
    <property type="match status" value="1"/>
</dbReference>
<dbReference type="Proteomes" id="UP000316030">
    <property type="component" value="Unassembled WGS sequence"/>
</dbReference>